<evidence type="ECO:0000259" key="1">
    <source>
        <dbReference type="PROSITE" id="PS50097"/>
    </source>
</evidence>
<organism evidence="3 4">
    <name type="scientific">Larinioides sclopetarius</name>
    <dbReference type="NCBI Taxonomy" id="280406"/>
    <lineage>
        <taxon>Eukaryota</taxon>
        <taxon>Metazoa</taxon>
        <taxon>Ecdysozoa</taxon>
        <taxon>Arthropoda</taxon>
        <taxon>Chelicerata</taxon>
        <taxon>Arachnida</taxon>
        <taxon>Araneae</taxon>
        <taxon>Araneomorphae</taxon>
        <taxon>Entelegynae</taxon>
        <taxon>Araneoidea</taxon>
        <taxon>Araneidae</taxon>
        <taxon>Larinioides</taxon>
    </lineage>
</organism>
<dbReference type="Proteomes" id="UP001497382">
    <property type="component" value="Unassembled WGS sequence"/>
</dbReference>
<feature type="domain" description="BTB" evidence="1">
    <location>
        <begin position="336"/>
        <end position="403"/>
    </location>
</feature>
<gene>
    <name evidence="3" type="ORF">LARSCL_LOCUS868</name>
</gene>
<dbReference type="SMART" id="SM00225">
    <property type="entry name" value="BTB"/>
    <property type="match status" value="1"/>
</dbReference>
<dbReference type="Gene3D" id="1.25.40.420">
    <property type="match status" value="1"/>
</dbReference>
<sequence>MASEDDSKRKCFTFIWQLENASYCWQKYPESIHSPSFTVDEIHETNWKLELYPFFDKNDAIGFFLRRLADNYAGSVQIDCELASLSSDGTVLHTFKRKKLEIGSAGITGGSVARKKVFPTISKHSLTIRCRIWESFVEMPKQVQCFARTRITVEKRSFMWSTENFSSLKSLEKRTCEIKSHDNSKKFMSLELFSTGGLICDETIRFKIIPNYQDMKMSTFQLSVVDASKNAVKCFQDEFWASDTYDSKDFTLFCTKSELMEKKSVYLPNDVLSLWCECVFAFGTVQEEIEKIDSDCIAVVKKKPDYRSFHKEDEFSVPKCILVDDLKSMLNNSDVSDINIRTKNQTYPAHTFILSARSPVFKAMFSNDMKEKINECVDIEDLNDDTVSRLLRYIYSAEVEELNWVSAANLYEAADKYEILSLKDLCSSYLMSNLCENNACEALVLADLHQDEDLKGFVQNFILKHVGVIINSEEWKQLEETNLKLVYETTCLKFKKHLK</sequence>
<dbReference type="PROSITE" id="PS50097">
    <property type="entry name" value="BTB"/>
    <property type="match status" value="1"/>
</dbReference>
<dbReference type="Gene3D" id="3.30.710.10">
    <property type="entry name" value="Potassium Channel Kv1.1, Chain A"/>
    <property type="match status" value="1"/>
</dbReference>
<evidence type="ECO:0008006" key="5">
    <source>
        <dbReference type="Google" id="ProtNLM"/>
    </source>
</evidence>
<comment type="caution">
    <text evidence="3">The sequence shown here is derived from an EMBL/GenBank/DDBJ whole genome shotgun (WGS) entry which is preliminary data.</text>
</comment>
<evidence type="ECO:0000259" key="2">
    <source>
        <dbReference type="PROSITE" id="PS50144"/>
    </source>
</evidence>
<dbReference type="SUPFAM" id="SSF54695">
    <property type="entry name" value="POZ domain"/>
    <property type="match status" value="1"/>
</dbReference>
<name>A0AAV1YTC2_9ARAC</name>
<feature type="domain" description="MATH" evidence="2">
    <location>
        <begin position="11"/>
        <end position="132"/>
    </location>
</feature>
<dbReference type="InterPro" id="IPR011705">
    <property type="entry name" value="BACK"/>
</dbReference>
<dbReference type="PANTHER" id="PTHR24413">
    <property type="entry name" value="SPECKLE-TYPE POZ PROTEIN"/>
    <property type="match status" value="1"/>
</dbReference>
<dbReference type="InterPro" id="IPR008974">
    <property type="entry name" value="TRAF-like"/>
</dbReference>
<dbReference type="EMBL" id="CAXIEN010000004">
    <property type="protein sequence ID" value="CAL1262217.1"/>
    <property type="molecule type" value="Genomic_DNA"/>
</dbReference>
<dbReference type="InterPro" id="IPR011333">
    <property type="entry name" value="SKP1/BTB/POZ_sf"/>
</dbReference>
<evidence type="ECO:0000313" key="3">
    <source>
        <dbReference type="EMBL" id="CAL1262217.1"/>
    </source>
</evidence>
<reference evidence="3 4" key="1">
    <citation type="submission" date="2024-04" db="EMBL/GenBank/DDBJ databases">
        <authorList>
            <person name="Rising A."/>
            <person name="Reimegard J."/>
            <person name="Sonavane S."/>
            <person name="Akerstrom W."/>
            <person name="Nylinder S."/>
            <person name="Hedman E."/>
            <person name="Kallberg Y."/>
        </authorList>
    </citation>
    <scope>NUCLEOTIDE SEQUENCE [LARGE SCALE GENOMIC DNA]</scope>
</reference>
<dbReference type="SUPFAM" id="SSF49599">
    <property type="entry name" value="TRAF domain-like"/>
    <property type="match status" value="2"/>
</dbReference>
<dbReference type="PROSITE" id="PS50144">
    <property type="entry name" value="MATH"/>
    <property type="match status" value="1"/>
</dbReference>
<evidence type="ECO:0000313" key="4">
    <source>
        <dbReference type="Proteomes" id="UP001497382"/>
    </source>
</evidence>
<dbReference type="Pfam" id="PF00651">
    <property type="entry name" value="BTB"/>
    <property type="match status" value="1"/>
</dbReference>
<dbReference type="AlphaFoldDB" id="A0AAV1YTC2"/>
<dbReference type="Pfam" id="PF07707">
    <property type="entry name" value="BACK"/>
    <property type="match status" value="1"/>
</dbReference>
<accession>A0AAV1YTC2</accession>
<proteinExistence type="predicted"/>
<keyword evidence="4" id="KW-1185">Reference proteome</keyword>
<dbReference type="Gene3D" id="2.60.210.10">
    <property type="entry name" value="Apoptosis, Tumor Necrosis Factor Receptor Associated Protein 2, Chain A"/>
    <property type="match status" value="1"/>
</dbReference>
<protein>
    <recommendedName>
        <fullName evidence="5">Speckle-type POZ protein</fullName>
    </recommendedName>
</protein>
<dbReference type="GO" id="GO:0030163">
    <property type="term" value="P:protein catabolic process"/>
    <property type="evidence" value="ECO:0007669"/>
    <property type="project" value="UniProtKB-ARBA"/>
</dbReference>
<dbReference type="InterPro" id="IPR000210">
    <property type="entry name" value="BTB/POZ_dom"/>
</dbReference>
<dbReference type="InterPro" id="IPR002083">
    <property type="entry name" value="MATH/TRAF_dom"/>
</dbReference>